<proteinExistence type="predicted"/>
<name>A0A378UT91_9GAMM</name>
<feature type="compositionally biased region" description="Polar residues" evidence="1">
    <location>
        <begin position="101"/>
        <end position="119"/>
    </location>
</feature>
<evidence type="ECO:0000313" key="2">
    <source>
        <dbReference type="EMBL" id="STZ82954.1"/>
    </source>
</evidence>
<dbReference type="EMBL" id="UGQF01000003">
    <property type="protein sequence ID" value="STZ82954.1"/>
    <property type="molecule type" value="Genomic_DNA"/>
</dbReference>
<evidence type="ECO:0000313" key="3">
    <source>
        <dbReference type="Proteomes" id="UP000254618"/>
    </source>
</evidence>
<organism evidence="2 3">
    <name type="scientific">Moraxella equi</name>
    <dbReference type="NCBI Taxonomy" id="60442"/>
    <lineage>
        <taxon>Bacteria</taxon>
        <taxon>Pseudomonadati</taxon>
        <taxon>Pseudomonadota</taxon>
        <taxon>Gammaproteobacteria</taxon>
        <taxon>Moraxellales</taxon>
        <taxon>Moraxellaceae</taxon>
        <taxon>Moraxella</taxon>
    </lineage>
</organism>
<dbReference type="Proteomes" id="UP000254618">
    <property type="component" value="Unassembled WGS sequence"/>
</dbReference>
<sequence length="119" mass="13208">MGKELFESILGNTAIKLTGVNGVDTLKTLAQETGDSVQNLQENLSIGRFALWQKAKIGDIQKPPMIITMPKNTLDNSQSMSEAQWKALKTAQIEAYYRKMGQSTTEAPKTPQNPQNRKI</sequence>
<protein>
    <submittedName>
        <fullName evidence="2">Uncharacterized protein</fullName>
    </submittedName>
</protein>
<feature type="region of interest" description="Disordered" evidence="1">
    <location>
        <begin position="99"/>
        <end position="119"/>
    </location>
</feature>
<accession>A0A378UT91</accession>
<evidence type="ECO:0000256" key="1">
    <source>
        <dbReference type="SAM" id="MobiDB-lite"/>
    </source>
</evidence>
<dbReference type="AlphaFoldDB" id="A0A378UT91"/>
<reference evidence="2 3" key="1">
    <citation type="submission" date="2018-06" db="EMBL/GenBank/DDBJ databases">
        <authorList>
            <consortium name="Pathogen Informatics"/>
            <person name="Doyle S."/>
        </authorList>
    </citation>
    <scope>NUCLEOTIDE SEQUENCE [LARGE SCALE GENOMIC DNA]</scope>
    <source>
        <strain evidence="2 3">NCTC11012</strain>
    </source>
</reference>
<gene>
    <name evidence="2" type="ORF">NCTC11012_03066</name>
</gene>